<gene>
    <name evidence="6" type="ORF">NEJAP_1902</name>
</gene>
<dbReference type="RefSeq" id="WP_201347079.1">
    <property type="nucleotide sequence ID" value="NZ_AP014546.1"/>
</dbReference>
<dbReference type="Proteomes" id="UP000595332">
    <property type="component" value="Chromosome"/>
</dbReference>
<evidence type="ECO:0000313" key="7">
    <source>
        <dbReference type="Proteomes" id="UP000595332"/>
    </source>
</evidence>
<dbReference type="GO" id="GO:0003700">
    <property type="term" value="F:DNA-binding transcription factor activity"/>
    <property type="evidence" value="ECO:0007669"/>
    <property type="project" value="InterPro"/>
</dbReference>
<dbReference type="PROSITE" id="PS50931">
    <property type="entry name" value="HTH_LYSR"/>
    <property type="match status" value="1"/>
</dbReference>
<evidence type="ECO:0000256" key="1">
    <source>
        <dbReference type="ARBA" id="ARBA00009437"/>
    </source>
</evidence>
<name>A0A7R6SWL6_9GAMM</name>
<evidence type="ECO:0000256" key="4">
    <source>
        <dbReference type="ARBA" id="ARBA00023163"/>
    </source>
</evidence>
<evidence type="ECO:0000313" key="6">
    <source>
        <dbReference type="EMBL" id="BBB29852.1"/>
    </source>
</evidence>
<dbReference type="Gene3D" id="3.40.190.10">
    <property type="entry name" value="Periplasmic binding protein-like II"/>
    <property type="match status" value="2"/>
</dbReference>
<dbReference type="InterPro" id="IPR050389">
    <property type="entry name" value="LysR-type_TF"/>
</dbReference>
<keyword evidence="7" id="KW-1185">Reference proteome</keyword>
<dbReference type="GO" id="GO:0003677">
    <property type="term" value="F:DNA binding"/>
    <property type="evidence" value="ECO:0007669"/>
    <property type="project" value="UniProtKB-KW"/>
</dbReference>
<dbReference type="InterPro" id="IPR000847">
    <property type="entry name" value="LysR_HTH_N"/>
</dbReference>
<dbReference type="Pfam" id="PF03466">
    <property type="entry name" value="LysR_substrate"/>
    <property type="match status" value="1"/>
</dbReference>
<dbReference type="InterPro" id="IPR005119">
    <property type="entry name" value="LysR_subst-bd"/>
</dbReference>
<keyword evidence="4" id="KW-0804">Transcription</keyword>
<dbReference type="PANTHER" id="PTHR30118:SF6">
    <property type="entry name" value="HTH-TYPE TRANSCRIPTIONAL REGULATOR LEUO"/>
    <property type="match status" value="1"/>
</dbReference>
<organism evidence="6 7">
    <name type="scientific">Neptunomonas japonica JAMM 1380</name>
    <dbReference type="NCBI Taxonomy" id="1441457"/>
    <lineage>
        <taxon>Bacteria</taxon>
        <taxon>Pseudomonadati</taxon>
        <taxon>Pseudomonadota</taxon>
        <taxon>Gammaproteobacteria</taxon>
        <taxon>Oceanospirillales</taxon>
        <taxon>Oceanospirillaceae</taxon>
        <taxon>Neptunomonas</taxon>
    </lineage>
</organism>
<dbReference type="Pfam" id="PF00126">
    <property type="entry name" value="HTH_1"/>
    <property type="match status" value="1"/>
</dbReference>
<sequence length="306" mass="33911">MSKADLNLIVMFDAIMTEQSVTAAAERLSMTQPSVSNAIARMRHYWKDPLFVKHGRGVRPTPYAEKLWQQVSPPLAEIQYAITPANFVPLYAKRQFRIALTDGMTGILWLPLRKHIEKHAPGIDIHAVPYKADGEQLLLDADVDLVLDYYPGSNPLIHSKWILDNHFVCLMRPGHELASSALTLGRFISHDHLFVSLSGDAKGIVDSELEKQGLQRRIAMTVNSFSGAVEIIRGSNLITVLPYPVVANAAIRGEVIVKPVPLAIPPASISIAWHTRNDRDVGLEWLRGILSELISELSISYGEANS</sequence>
<dbReference type="Gene3D" id="1.10.10.10">
    <property type="entry name" value="Winged helix-like DNA-binding domain superfamily/Winged helix DNA-binding domain"/>
    <property type="match status" value="1"/>
</dbReference>
<keyword evidence="3" id="KW-0238">DNA-binding</keyword>
<dbReference type="CDD" id="cd08417">
    <property type="entry name" value="PBP2_Nitroaromatics_like"/>
    <property type="match status" value="1"/>
</dbReference>
<dbReference type="InterPro" id="IPR037402">
    <property type="entry name" value="YidZ_PBP2"/>
</dbReference>
<dbReference type="KEGG" id="njp:NEJAP_1902"/>
<evidence type="ECO:0000259" key="5">
    <source>
        <dbReference type="PROSITE" id="PS50931"/>
    </source>
</evidence>
<proteinExistence type="inferred from homology"/>
<dbReference type="AlphaFoldDB" id="A0A7R6SWL6"/>
<keyword evidence="2" id="KW-0805">Transcription regulation</keyword>
<accession>A0A7R6SWL6</accession>
<dbReference type="EMBL" id="AP014546">
    <property type="protein sequence ID" value="BBB29852.1"/>
    <property type="molecule type" value="Genomic_DNA"/>
</dbReference>
<dbReference type="SUPFAM" id="SSF46785">
    <property type="entry name" value="Winged helix' DNA-binding domain"/>
    <property type="match status" value="1"/>
</dbReference>
<evidence type="ECO:0000256" key="3">
    <source>
        <dbReference type="ARBA" id="ARBA00023125"/>
    </source>
</evidence>
<feature type="domain" description="HTH lysR-type" evidence="5">
    <location>
        <begin position="1"/>
        <end position="61"/>
    </location>
</feature>
<protein>
    <submittedName>
        <fullName evidence="6">Transcriptional regulator</fullName>
    </submittedName>
</protein>
<evidence type="ECO:0000256" key="2">
    <source>
        <dbReference type="ARBA" id="ARBA00023015"/>
    </source>
</evidence>
<reference evidence="6 7" key="1">
    <citation type="journal article" date="2008" name="Int. J. Syst. Evol. Microbiol.">
        <title>Neptunomonas japonica sp. nov., an Osedax japonicus symbiont-like bacterium isolated from sediment adjacent to sperm whale carcasses off Kagoshima, Japan.</title>
        <authorList>
            <person name="Miyazaki M."/>
            <person name="Nogi Y."/>
            <person name="Fujiwara Y."/>
            <person name="Kawato M."/>
            <person name="Kubokawa K."/>
            <person name="Horikoshi K."/>
        </authorList>
    </citation>
    <scope>NUCLEOTIDE SEQUENCE [LARGE SCALE GENOMIC DNA]</scope>
    <source>
        <strain evidence="6 7">JAMM 1380</strain>
    </source>
</reference>
<dbReference type="InterPro" id="IPR036390">
    <property type="entry name" value="WH_DNA-bd_sf"/>
</dbReference>
<dbReference type="InterPro" id="IPR036388">
    <property type="entry name" value="WH-like_DNA-bd_sf"/>
</dbReference>
<dbReference type="PANTHER" id="PTHR30118">
    <property type="entry name" value="HTH-TYPE TRANSCRIPTIONAL REGULATOR LEUO-RELATED"/>
    <property type="match status" value="1"/>
</dbReference>
<comment type="similarity">
    <text evidence="1">Belongs to the LysR transcriptional regulatory family.</text>
</comment>
<dbReference type="SUPFAM" id="SSF53850">
    <property type="entry name" value="Periplasmic binding protein-like II"/>
    <property type="match status" value="1"/>
</dbReference>